<dbReference type="HOGENOM" id="CLU_2509668_0_0_10"/>
<comment type="caution">
    <text evidence="1">The sequence shown here is derived from an EMBL/GenBank/DDBJ whole genome shotgun (WGS) entry which is preliminary data.</text>
</comment>
<sequence>MKNDPDMTNFSIHLHRNGSVFSVPGIQIKRESGVNPGQSRCCEAPFNILKTTYATDDAVDSRREGFRMGVSQKTCRSLKAHILVG</sequence>
<accession>A0A0F5JGL0</accession>
<protein>
    <submittedName>
        <fullName evidence="1">Uncharacterized protein</fullName>
    </submittedName>
</protein>
<dbReference type="AlphaFoldDB" id="A0A0F5JGL0"/>
<name>A0A0F5JGL0_9BACT</name>
<gene>
    <name evidence="1" type="ORF">HMPREF1536_02311</name>
</gene>
<dbReference type="PATRIC" id="fig|1203610.3.peg.2373"/>
<evidence type="ECO:0000313" key="2">
    <source>
        <dbReference type="Proteomes" id="UP000033035"/>
    </source>
</evidence>
<organism evidence="1 2">
    <name type="scientific">Parabacteroides gordonii MS-1 = DSM 23371</name>
    <dbReference type="NCBI Taxonomy" id="1203610"/>
    <lineage>
        <taxon>Bacteria</taxon>
        <taxon>Pseudomonadati</taxon>
        <taxon>Bacteroidota</taxon>
        <taxon>Bacteroidia</taxon>
        <taxon>Bacteroidales</taxon>
        <taxon>Tannerellaceae</taxon>
        <taxon>Parabacteroides</taxon>
    </lineage>
</organism>
<reference evidence="1 2" key="1">
    <citation type="submission" date="2013-04" db="EMBL/GenBank/DDBJ databases">
        <title>The Genome Sequence of Parabacteroides gordonii DSM 23371.</title>
        <authorList>
            <consortium name="The Broad Institute Genomics Platform"/>
            <person name="Earl A."/>
            <person name="Ward D."/>
            <person name="Feldgarden M."/>
            <person name="Gevers D."/>
            <person name="Martens E."/>
            <person name="Sakamoto M."/>
            <person name="Benno Y."/>
            <person name="Suzuki N."/>
            <person name="Matsunaga N."/>
            <person name="Koshihara K."/>
            <person name="Seki M."/>
            <person name="Komiya H."/>
            <person name="Walker B."/>
            <person name="Young S."/>
            <person name="Zeng Q."/>
            <person name="Gargeya S."/>
            <person name="Fitzgerald M."/>
            <person name="Haas B."/>
            <person name="Abouelleil A."/>
            <person name="Allen A.W."/>
            <person name="Alvarado L."/>
            <person name="Arachchi H.M."/>
            <person name="Berlin A.M."/>
            <person name="Chapman S.B."/>
            <person name="Gainer-Dewar J."/>
            <person name="Goldberg J."/>
            <person name="Griggs A."/>
            <person name="Gujja S."/>
            <person name="Hansen M."/>
            <person name="Howarth C."/>
            <person name="Imamovic A."/>
            <person name="Ireland A."/>
            <person name="Larimer J."/>
            <person name="McCowan C."/>
            <person name="Murphy C."/>
            <person name="Pearson M."/>
            <person name="Poon T.W."/>
            <person name="Priest M."/>
            <person name="Roberts A."/>
            <person name="Saif S."/>
            <person name="Shea T."/>
            <person name="Sisk P."/>
            <person name="Sykes S."/>
            <person name="Wortman J."/>
            <person name="Nusbaum C."/>
            <person name="Birren B."/>
        </authorList>
    </citation>
    <scope>NUCLEOTIDE SEQUENCE [LARGE SCALE GENOMIC DNA]</scope>
    <source>
        <strain evidence="1 2">MS-1</strain>
    </source>
</reference>
<dbReference type="EMBL" id="AQHW01000014">
    <property type="protein sequence ID" value="KKB56675.1"/>
    <property type="molecule type" value="Genomic_DNA"/>
</dbReference>
<evidence type="ECO:0000313" key="1">
    <source>
        <dbReference type="EMBL" id="KKB56675.1"/>
    </source>
</evidence>
<proteinExistence type="predicted"/>
<dbReference type="STRING" id="1203610.HMPREF1536_02311"/>
<keyword evidence="2" id="KW-1185">Reference proteome</keyword>
<dbReference type="Proteomes" id="UP000033035">
    <property type="component" value="Unassembled WGS sequence"/>
</dbReference>